<feature type="transmembrane region" description="Helical" evidence="1">
    <location>
        <begin position="57"/>
        <end position="77"/>
    </location>
</feature>
<dbReference type="EMBL" id="FSRA01000002">
    <property type="protein sequence ID" value="SIO51373.1"/>
    <property type="molecule type" value="Genomic_DNA"/>
</dbReference>
<keyword evidence="1" id="KW-0472">Membrane</keyword>
<keyword evidence="1" id="KW-0812">Transmembrane</keyword>
<dbReference type="OrthoDB" id="669105at2"/>
<feature type="transmembrane region" description="Helical" evidence="1">
    <location>
        <begin position="260"/>
        <end position="279"/>
    </location>
</feature>
<name>A0A1N6K4K7_9BACT</name>
<reference evidence="2 3" key="1">
    <citation type="submission" date="2016-11" db="EMBL/GenBank/DDBJ databases">
        <authorList>
            <person name="Jaros S."/>
            <person name="Januszkiewicz K."/>
            <person name="Wedrychowicz H."/>
        </authorList>
    </citation>
    <scope>NUCLEOTIDE SEQUENCE [LARGE SCALE GENOMIC DNA]</scope>
    <source>
        <strain evidence="2 3">DSM 24787</strain>
    </source>
</reference>
<organism evidence="2 3">
    <name type="scientific">Chitinophaga niabensis</name>
    <dbReference type="NCBI Taxonomy" id="536979"/>
    <lineage>
        <taxon>Bacteria</taxon>
        <taxon>Pseudomonadati</taxon>
        <taxon>Bacteroidota</taxon>
        <taxon>Chitinophagia</taxon>
        <taxon>Chitinophagales</taxon>
        <taxon>Chitinophagaceae</taxon>
        <taxon>Chitinophaga</taxon>
    </lineage>
</organism>
<feature type="transmembrane region" description="Helical" evidence="1">
    <location>
        <begin position="21"/>
        <end position="45"/>
    </location>
</feature>
<feature type="transmembrane region" description="Helical" evidence="1">
    <location>
        <begin position="97"/>
        <end position="126"/>
    </location>
</feature>
<feature type="transmembrane region" description="Helical" evidence="1">
    <location>
        <begin position="146"/>
        <end position="166"/>
    </location>
</feature>
<protein>
    <recommendedName>
        <fullName evidence="4">ABC-2 family transporter protein</fullName>
    </recommendedName>
</protein>
<gene>
    <name evidence="2" type="ORF">SAMN04488055_5046</name>
</gene>
<feature type="transmembrane region" description="Helical" evidence="1">
    <location>
        <begin position="171"/>
        <end position="188"/>
    </location>
</feature>
<keyword evidence="1" id="KW-1133">Transmembrane helix</keyword>
<dbReference type="STRING" id="536979.SAMN04488055_5046"/>
<keyword evidence="3" id="KW-1185">Reference proteome</keyword>
<evidence type="ECO:0000313" key="3">
    <source>
        <dbReference type="Proteomes" id="UP000185003"/>
    </source>
</evidence>
<proteinExistence type="predicted"/>
<dbReference type="Proteomes" id="UP000185003">
    <property type="component" value="Unassembled WGS sequence"/>
</dbReference>
<sequence>MQFSFARFSYLFKLQMAANRKLYLLGMAAMAGMMLCYMFLGVFTFENGLTFETQIDFISIALILSGSFFASLIFKQYGDKDKRIQSILLPVSNTERLAVAGLFTFLLFPLVFILLYFICLTIANSVDVHVLGNMNDIYMLNGIEGRYMFMIFFLVQSVSLLGAIWFRRFTFVKTAVLACLVIIFFSSVNELINKMVLDDPEGKAAAYYAAENKDPKLPPVRFELVGSPPYQSLRFYGKTNYGYYVEKTAYWVSLPVSQTIGFTIFLGLIPFFFFYVVGVKLREQQL</sequence>
<evidence type="ECO:0008006" key="4">
    <source>
        <dbReference type="Google" id="ProtNLM"/>
    </source>
</evidence>
<dbReference type="AlphaFoldDB" id="A0A1N6K4K7"/>
<evidence type="ECO:0000256" key="1">
    <source>
        <dbReference type="SAM" id="Phobius"/>
    </source>
</evidence>
<evidence type="ECO:0000313" key="2">
    <source>
        <dbReference type="EMBL" id="SIO51373.1"/>
    </source>
</evidence>
<accession>A0A1N6K4K7</accession>
<dbReference type="RefSeq" id="WP_074242314.1">
    <property type="nucleotide sequence ID" value="NZ_FSRA01000002.1"/>
</dbReference>